<evidence type="ECO:0000313" key="5">
    <source>
        <dbReference type="EMBL" id="VVD03752.1"/>
    </source>
</evidence>
<name>A0A5E4QZB7_9NEOP</name>
<dbReference type="GO" id="GO:0005634">
    <property type="term" value="C:nucleus"/>
    <property type="evidence" value="ECO:0007669"/>
    <property type="project" value="TreeGrafter"/>
</dbReference>
<sequence length="247" mass="28130">MVLKNHWKFVKDIDLSGHTLIIPSVATGNVGQLTCDLVISSLGMNLLASVYTPAQIPVFGSDPYDLTSTSFSSSCQLYVSSSHKLIVLQIRAPLIYKYAQEFLEHLVNEFKERKIRDIIILTSSYAHEKKHIMSSPFRYLSSEVTPYREKIDYFKLMLHESHNDSLKIFGGGYASMLYKIIKEKGLPCLVLYKYCSEGDNIPDSYDMIGCLNNIYSLFDEQDDIYGKLVQPASWTLLFGRPPPQDIY</sequence>
<comment type="function">
    <text evidence="4">Chaperone protein which promotes assembly of the 20S proteasome as part of a heterodimer with PSMG1.</text>
</comment>
<dbReference type="AlphaFoldDB" id="A0A5E4QZB7"/>
<dbReference type="PANTHER" id="PTHR12970:SF1">
    <property type="entry name" value="PROTEASOME ASSEMBLY CHAPERONE 2"/>
    <property type="match status" value="1"/>
</dbReference>
<keyword evidence="2 4" id="KW-0143">Chaperone</keyword>
<dbReference type="InterPro" id="IPR016562">
    <property type="entry name" value="Proteasome_assmbl_chp_2_euk"/>
</dbReference>
<protein>
    <recommendedName>
        <fullName evidence="1 4">Proteasome assembly chaperone 2</fullName>
    </recommendedName>
</protein>
<comment type="similarity">
    <text evidence="3 4">Belongs to the PSMG2 family.</text>
</comment>
<dbReference type="InterPro" id="IPR038389">
    <property type="entry name" value="PSMG2_sf"/>
</dbReference>
<accession>A0A5E4QZB7</accession>
<evidence type="ECO:0000256" key="2">
    <source>
        <dbReference type="ARBA" id="ARBA00023186"/>
    </source>
</evidence>
<organism evidence="5 6">
    <name type="scientific">Leptidea sinapis</name>
    <dbReference type="NCBI Taxonomy" id="189913"/>
    <lineage>
        <taxon>Eukaryota</taxon>
        <taxon>Metazoa</taxon>
        <taxon>Ecdysozoa</taxon>
        <taxon>Arthropoda</taxon>
        <taxon>Hexapoda</taxon>
        <taxon>Insecta</taxon>
        <taxon>Pterygota</taxon>
        <taxon>Neoptera</taxon>
        <taxon>Endopterygota</taxon>
        <taxon>Lepidoptera</taxon>
        <taxon>Glossata</taxon>
        <taxon>Ditrysia</taxon>
        <taxon>Papilionoidea</taxon>
        <taxon>Pieridae</taxon>
        <taxon>Dismorphiinae</taxon>
        <taxon>Leptidea</taxon>
    </lineage>
</organism>
<dbReference type="InterPro" id="IPR019151">
    <property type="entry name" value="Proteasome_assmbl_chaperone_2"/>
</dbReference>
<reference evidence="5 6" key="1">
    <citation type="submission" date="2017-07" db="EMBL/GenBank/DDBJ databases">
        <authorList>
            <person name="Talla V."/>
            <person name="Backstrom N."/>
        </authorList>
    </citation>
    <scope>NUCLEOTIDE SEQUENCE [LARGE SCALE GENOMIC DNA]</scope>
</reference>
<evidence type="ECO:0000256" key="1">
    <source>
        <dbReference type="ARBA" id="ARBA00019186"/>
    </source>
</evidence>
<dbReference type="PANTHER" id="PTHR12970">
    <property type="entry name" value="PROTEASOME ASSEMBLY CHAPERONE 2"/>
    <property type="match status" value="1"/>
</dbReference>
<dbReference type="Gene3D" id="3.40.50.10900">
    <property type="entry name" value="PAC-like subunit"/>
    <property type="match status" value="1"/>
</dbReference>
<dbReference type="Proteomes" id="UP000324832">
    <property type="component" value="Unassembled WGS sequence"/>
</dbReference>
<dbReference type="PIRSF" id="PIRSF010044">
    <property type="entry name" value="UCP010044"/>
    <property type="match status" value="1"/>
</dbReference>
<gene>
    <name evidence="5" type="ORF">LSINAPIS_LOCUS13677</name>
</gene>
<proteinExistence type="inferred from homology"/>
<evidence type="ECO:0000256" key="3">
    <source>
        <dbReference type="ARBA" id="ARBA00025745"/>
    </source>
</evidence>
<keyword evidence="6" id="KW-1185">Reference proteome</keyword>
<evidence type="ECO:0000313" key="6">
    <source>
        <dbReference type="Proteomes" id="UP000324832"/>
    </source>
</evidence>
<dbReference type="GO" id="GO:0005829">
    <property type="term" value="C:cytosol"/>
    <property type="evidence" value="ECO:0007669"/>
    <property type="project" value="TreeGrafter"/>
</dbReference>
<dbReference type="GO" id="GO:0043248">
    <property type="term" value="P:proteasome assembly"/>
    <property type="evidence" value="ECO:0007669"/>
    <property type="project" value="TreeGrafter"/>
</dbReference>
<evidence type="ECO:0000256" key="4">
    <source>
        <dbReference type="PIRNR" id="PIRNR010044"/>
    </source>
</evidence>
<dbReference type="EMBL" id="FZQP02006793">
    <property type="protein sequence ID" value="VVD03752.1"/>
    <property type="molecule type" value="Genomic_DNA"/>
</dbReference>
<dbReference type="Pfam" id="PF09754">
    <property type="entry name" value="PAC2"/>
    <property type="match status" value="1"/>
</dbReference>
<comment type="subunit">
    <text evidence="4">Forms a heterodimer with PSMG1.</text>
</comment>